<dbReference type="EC" id="3.5.1.23" evidence="3"/>
<dbReference type="InterPro" id="IPR038445">
    <property type="entry name" value="NCDase_C_sf"/>
</dbReference>
<keyword evidence="3" id="KW-0746">Sphingolipid metabolism</keyword>
<keyword evidence="3" id="KW-0443">Lipid metabolism</keyword>
<dbReference type="Pfam" id="PF04734">
    <property type="entry name" value="Ceramidase_alk"/>
    <property type="match status" value="1"/>
</dbReference>
<evidence type="ECO:0000313" key="7">
    <source>
        <dbReference type="EMBL" id="MDY7225937.1"/>
    </source>
</evidence>
<dbReference type="InterPro" id="IPR006823">
    <property type="entry name" value="Ceramidase_alk"/>
</dbReference>
<sequence length="696" mass="75734">MRRACPRLTPVLALALVLATGCWPWSGSKPTPDPGPVEPGGPGLGGACAGNQRFLIGSGLYDITGPAAEVGMMGYAMVDQQTQGIHLRLRSRAFVIHSPCNEKRVVFVSADLGQLFQAVKQQVVERLRSRYGNLYTDANVLLSATHTHSGPGGYSHYALYDLTTFGFIPQNFEVIVEGIVQSIVRAHENLGEGSLRMAAGELLDTSINRSPEAYQRNPAEERARYPHDTDKRMTLVRFTQSDGREIGLINWFAVHATSMGNDNHLISGDNKGYASALFEDAMGTLYTPKGPTFVAAFAQSNEGDVTPNILGGTHGGGANDFEDTALSARKQYTRASELHASATTSLTGGVDYRHLYVKMDEVSVEPGFADGQRRGTCPAAIGVSMLAGAEDGPGFGREGVSCPTARDLFGGFVCAVSSTECQAEKPIVLQMGTMKPYPWSPEVLPLQLVTVGNLALVAVPFELTTMSGRRLRETVRERLAPAGITEVVIAGLSNAYSGYVTTREEYAKQDYEGASTHFGPWTLAALQQEFARLAEALRANTPVAPGPTPRDLRKDVIGLQPGVVFDDKPIWTSFGDVVHGKDARASYQRGETVSVTFWSGHPKNDLRTQGSFLRAQRREGLGWKDVAYDWDWETKYRWKRESCLPLLGCSHVTGEWTLPENTPAGTYRLLHGGQWKSGWDGKAHPYTGISREFTVP</sequence>
<dbReference type="PANTHER" id="PTHR12670:SF1">
    <property type="entry name" value="NEUTRAL CERAMIDASE"/>
    <property type="match status" value="1"/>
</dbReference>
<keyword evidence="8" id="KW-1185">Reference proteome</keyword>
<proteinExistence type="inferred from homology"/>
<comment type="similarity">
    <text evidence="1 3">Belongs to the neutral ceramidase family.</text>
</comment>
<gene>
    <name evidence="7" type="ORF">SYV04_06065</name>
</gene>
<feature type="chain" id="PRO_5045254116" description="Neutral ceramidase" evidence="4">
    <location>
        <begin position="20"/>
        <end position="696"/>
    </location>
</feature>
<feature type="domain" description="Neutral/alkaline non-lysosomal ceramidase N-terminal" evidence="5">
    <location>
        <begin position="54"/>
        <end position="528"/>
    </location>
</feature>
<dbReference type="InterPro" id="IPR031329">
    <property type="entry name" value="NEUT/ALK_ceramidase_N"/>
</dbReference>
<dbReference type="Gene3D" id="2.60.40.2300">
    <property type="entry name" value="Neutral/alkaline non-lysosomal ceramidase, C-terminal domain"/>
    <property type="match status" value="1"/>
</dbReference>
<dbReference type="Proteomes" id="UP001291309">
    <property type="component" value="Unassembled WGS sequence"/>
</dbReference>
<accession>A0ABU5GYJ6</accession>
<evidence type="ECO:0000256" key="1">
    <source>
        <dbReference type="ARBA" id="ARBA00009835"/>
    </source>
</evidence>
<organism evidence="7 8">
    <name type="scientific">Hyalangium rubrum</name>
    <dbReference type="NCBI Taxonomy" id="3103134"/>
    <lineage>
        <taxon>Bacteria</taxon>
        <taxon>Pseudomonadati</taxon>
        <taxon>Myxococcota</taxon>
        <taxon>Myxococcia</taxon>
        <taxon>Myxococcales</taxon>
        <taxon>Cystobacterineae</taxon>
        <taxon>Archangiaceae</taxon>
        <taxon>Hyalangium</taxon>
    </lineage>
</organism>
<evidence type="ECO:0000256" key="2">
    <source>
        <dbReference type="ARBA" id="ARBA00022801"/>
    </source>
</evidence>
<name>A0ABU5GYJ6_9BACT</name>
<dbReference type="EMBL" id="JAXIVS010000002">
    <property type="protein sequence ID" value="MDY7225937.1"/>
    <property type="molecule type" value="Genomic_DNA"/>
</dbReference>
<comment type="caution">
    <text evidence="7">The sequence shown here is derived from an EMBL/GenBank/DDBJ whole genome shotgun (WGS) entry which is preliminary data.</text>
</comment>
<evidence type="ECO:0000256" key="3">
    <source>
        <dbReference type="RuleBase" id="RU366019"/>
    </source>
</evidence>
<feature type="signal peptide" evidence="4">
    <location>
        <begin position="1"/>
        <end position="19"/>
    </location>
</feature>
<reference evidence="7 8" key="1">
    <citation type="submission" date="2023-12" db="EMBL/GenBank/DDBJ databases">
        <title>the genome sequence of Hyalangium sp. s54d21.</title>
        <authorList>
            <person name="Zhang X."/>
        </authorList>
    </citation>
    <scope>NUCLEOTIDE SEQUENCE [LARGE SCALE GENOMIC DNA]</scope>
    <source>
        <strain evidence="8">s54d21</strain>
    </source>
</reference>
<dbReference type="PROSITE" id="PS51257">
    <property type="entry name" value="PROKAR_LIPOPROTEIN"/>
    <property type="match status" value="1"/>
</dbReference>
<keyword evidence="2 3" id="KW-0378">Hydrolase</keyword>
<evidence type="ECO:0000313" key="8">
    <source>
        <dbReference type="Proteomes" id="UP001291309"/>
    </source>
</evidence>
<evidence type="ECO:0000256" key="4">
    <source>
        <dbReference type="SAM" id="SignalP"/>
    </source>
</evidence>
<comment type="catalytic activity">
    <reaction evidence="3">
        <text>an N-acylsphing-4-enine + H2O = sphing-4-enine + a fatty acid</text>
        <dbReference type="Rhea" id="RHEA:20856"/>
        <dbReference type="ChEBI" id="CHEBI:15377"/>
        <dbReference type="ChEBI" id="CHEBI:28868"/>
        <dbReference type="ChEBI" id="CHEBI:52639"/>
        <dbReference type="ChEBI" id="CHEBI:57756"/>
        <dbReference type="EC" id="3.5.1.23"/>
    </reaction>
</comment>
<dbReference type="RefSeq" id="WP_321544661.1">
    <property type="nucleotide sequence ID" value="NZ_JAXIVS010000002.1"/>
</dbReference>
<evidence type="ECO:0000259" key="6">
    <source>
        <dbReference type="Pfam" id="PF17048"/>
    </source>
</evidence>
<dbReference type="Pfam" id="PF17048">
    <property type="entry name" value="Ceramidse_alk_C"/>
    <property type="match status" value="1"/>
</dbReference>
<dbReference type="PANTHER" id="PTHR12670">
    <property type="entry name" value="CERAMIDASE"/>
    <property type="match status" value="1"/>
</dbReference>
<feature type="domain" description="Neutral/alkaline non-lysosomal ceramidase C-terminal" evidence="6">
    <location>
        <begin position="530"/>
        <end position="695"/>
    </location>
</feature>
<keyword evidence="4" id="KW-0732">Signal</keyword>
<protein>
    <recommendedName>
        <fullName evidence="3">Neutral ceramidase</fullName>
        <ecNumber evidence="3">3.5.1.23</ecNumber>
    </recommendedName>
</protein>
<evidence type="ECO:0000259" key="5">
    <source>
        <dbReference type="Pfam" id="PF04734"/>
    </source>
</evidence>
<dbReference type="InterPro" id="IPR031331">
    <property type="entry name" value="NEUT/ALK_ceramidase_C"/>
</dbReference>